<dbReference type="CDD" id="cd07199">
    <property type="entry name" value="Pat17_PNPLA8_PNPLA9_like"/>
    <property type="match status" value="1"/>
</dbReference>
<dbReference type="Pfam" id="PF01734">
    <property type="entry name" value="Patatin"/>
    <property type="match status" value="1"/>
</dbReference>
<evidence type="ECO:0000256" key="5">
    <source>
        <dbReference type="ARBA" id="ARBA00022963"/>
    </source>
</evidence>
<keyword evidence="3 8" id="KW-0378">Hydrolase</keyword>
<dbReference type="SMART" id="SM00184">
    <property type="entry name" value="RING"/>
    <property type="match status" value="1"/>
</dbReference>
<evidence type="ECO:0000313" key="12">
    <source>
        <dbReference type="Proteomes" id="UP000019471"/>
    </source>
</evidence>
<evidence type="ECO:0000256" key="1">
    <source>
        <dbReference type="ARBA" id="ARBA00022723"/>
    </source>
</evidence>
<dbReference type="Gene3D" id="3.30.40.10">
    <property type="entry name" value="Zinc/RING finger domain, C3HC4 (zinc finger)"/>
    <property type="match status" value="1"/>
</dbReference>
<organism evidence="11 12">
    <name type="scientific">Cladophialophora psammophila CBS 110553</name>
    <dbReference type="NCBI Taxonomy" id="1182543"/>
    <lineage>
        <taxon>Eukaryota</taxon>
        <taxon>Fungi</taxon>
        <taxon>Dikarya</taxon>
        <taxon>Ascomycota</taxon>
        <taxon>Pezizomycotina</taxon>
        <taxon>Eurotiomycetes</taxon>
        <taxon>Chaetothyriomycetidae</taxon>
        <taxon>Chaetothyriales</taxon>
        <taxon>Herpotrichiellaceae</taxon>
        <taxon>Cladophialophora</taxon>
    </lineage>
</organism>
<protein>
    <recommendedName>
        <fullName evidence="13">PNPLA domain-containing protein</fullName>
    </recommendedName>
</protein>
<name>W9WXT8_9EURO</name>
<dbReference type="STRING" id="1182543.W9WXT8"/>
<dbReference type="GO" id="GO:0019369">
    <property type="term" value="P:arachidonate metabolic process"/>
    <property type="evidence" value="ECO:0007669"/>
    <property type="project" value="TreeGrafter"/>
</dbReference>
<keyword evidence="5 8" id="KW-0442">Lipid degradation</keyword>
<dbReference type="InterPro" id="IPR016035">
    <property type="entry name" value="Acyl_Trfase/lysoPLipase"/>
</dbReference>
<dbReference type="PROSITE" id="PS50089">
    <property type="entry name" value="ZF_RING_2"/>
    <property type="match status" value="1"/>
</dbReference>
<dbReference type="EMBL" id="AMGX01000010">
    <property type="protein sequence ID" value="EXJ69845.1"/>
    <property type="molecule type" value="Genomic_DNA"/>
</dbReference>
<dbReference type="InterPro" id="IPR002641">
    <property type="entry name" value="PNPLA_dom"/>
</dbReference>
<dbReference type="InterPro" id="IPR017907">
    <property type="entry name" value="Znf_RING_CS"/>
</dbReference>
<dbReference type="GO" id="GO:0016020">
    <property type="term" value="C:membrane"/>
    <property type="evidence" value="ECO:0007669"/>
    <property type="project" value="TreeGrafter"/>
</dbReference>
<dbReference type="InterPro" id="IPR001841">
    <property type="entry name" value="Znf_RING"/>
</dbReference>
<keyword evidence="12" id="KW-1185">Reference proteome</keyword>
<dbReference type="AlphaFoldDB" id="W9WXT8"/>
<keyword evidence="1" id="KW-0479">Metal-binding</keyword>
<dbReference type="PANTHER" id="PTHR24185:SF1">
    <property type="entry name" value="CALCIUM-INDEPENDENT PHOSPHOLIPASE A2-GAMMA"/>
    <property type="match status" value="1"/>
</dbReference>
<dbReference type="GO" id="GO:0016042">
    <property type="term" value="P:lipid catabolic process"/>
    <property type="evidence" value="ECO:0007669"/>
    <property type="project" value="UniProtKB-UniRule"/>
</dbReference>
<gene>
    <name evidence="11" type="ORF">A1O5_06917</name>
</gene>
<dbReference type="GeneID" id="19191624"/>
<dbReference type="PANTHER" id="PTHR24185">
    <property type="entry name" value="CALCIUM-INDEPENDENT PHOSPHOLIPASE A2-GAMMA"/>
    <property type="match status" value="1"/>
</dbReference>
<evidence type="ECO:0000259" key="10">
    <source>
        <dbReference type="PROSITE" id="PS51635"/>
    </source>
</evidence>
<dbReference type="GO" id="GO:0046486">
    <property type="term" value="P:glycerolipid metabolic process"/>
    <property type="evidence" value="ECO:0007669"/>
    <property type="project" value="UniProtKB-ARBA"/>
</dbReference>
<dbReference type="PROSITE" id="PS51635">
    <property type="entry name" value="PNPLA"/>
    <property type="match status" value="1"/>
</dbReference>
<dbReference type="OrthoDB" id="4145609at2759"/>
<dbReference type="GO" id="GO:0008270">
    <property type="term" value="F:zinc ion binding"/>
    <property type="evidence" value="ECO:0007669"/>
    <property type="project" value="UniProtKB-KW"/>
</dbReference>
<evidence type="ECO:0000256" key="2">
    <source>
        <dbReference type="ARBA" id="ARBA00022771"/>
    </source>
</evidence>
<evidence type="ECO:0000256" key="8">
    <source>
        <dbReference type="PROSITE-ProRule" id="PRU01161"/>
    </source>
</evidence>
<dbReference type="InterPro" id="IPR013083">
    <property type="entry name" value="Znf_RING/FYVE/PHD"/>
</dbReference>
<dbReference type="SUPFAM" id="SSF52540">
    <property type="entry name" value="P-loop containing nucleoside triphosphate hydrolases"/>
    <property type="match status" value="1"/>
</dbReference>
<accession>W9WXT8</accession>
<feature type="domain" description="RING-type" evidence="9">
    <location>
        <begin position="656"/>
        <end position="701"/>
    </location>
</feature>
<feature type="short sequence motif" description="GXSXG" evidence="8">
    <location>
        <begin position="789"/>
        <end position="793"/>
    </location>
</feature>
<evidence type="ECO:0008006" key="13">
    <source>
        <dbReference type="Google" id="ProtNLM"/>
    </source>
</evidence>
<dbReference type="RefSeq" id="XP_007745697.1">
    <property type="nucleotide sequence ID" value="XM_007747507.1"/>
</dbReference>
<evidence type="ECO:0000256" key="4">
    <source>
        <dbReference type="ARBA" id="ARBA00022833"/>
    </source>
</evidence>
<dbReference type="InterPro" id="IPR027417">
    <property type="entry name" value="P-loop_NTPase"/>
</dbReference>
<proteinExistence type="predicted"/>
<keyword evidence="2 7" id="KW-0863">Zinc-finger</keyword>
<feature type="active site" description="Nucleophile" evidence="8">
    <location>
        <position position="791"/>
    </location>
</feature>
<evidence type="ECO:0000256" key="3">
    <source>
        <dbReference type="ARBA" id="ARBA00022801"/>
    </source>
</evidence>
<reference evidence="11 12" key="1">
    <citation type="submission" date="2013-03" db="EMBL/GenBank/DDBJ databases">
        <title>The Genome Sequence of Cladophialophora psammophila CBS 110553.</title>
        <authorList>
            <consortium name="The Broad Institute Genomics Platform"/>
            <person name="Cuomo C."/>
            <person name="de Hoog S."/>
            <person name="Gorbushina A."/>
            <person name="Walker B."/>
            <person name="Young S.K."/>
            <person name="Zeng Q."/>
            <person name="Gargeya S."/>
            <person name="Fitzgerald M."/>
            <person name="Haas B."/>
            <person name="Abouelleil A."/>
            <person name="Allen A.W."/>
            <person name="Alvarado L."/>
            <person name="Arachchi H.M."/>
            <person name="Berlin A.M."/>
            <person name="Chapman S.B."/>
            <person name="Gainer-Dewar J."/>
            <person name="Goldberg J."/>
            <person name="Griggs A."/>
            <person name="Gujja S."/>
            <person name="Hansen M."/>
            <person name="Howarth C."/>
            <person name="Imamovic A."/>
            <person name="Ireland A."/>
            <person name="Larimer J."/>
            <person name="McCowan C."/>
            <person name="Murphy C."/>
            <person name="Pearson M."/>
            <person name="Poon T.W."/>
            <person name="Priest M."/>
            <person name="Roberts A."/>
            <person name="Saif S."/>
            <person name="Shea T."/>
            <person name="Sisk P."/>
            <person name="Sykes S."/>
            <person name="Wortman J."/>
            <person name="Nusbaum C."/>
            <person name="Birren B."/>
        </authorList>
    </citation>
    <scope>NUCLEOTIDE SEQUENCE [LARGE SCALE GENOMIC DNA]</scope>
    <source>
        <strain evidence="11 12">CBS 110553</strain>
    </source>
</reference>
<evidence type="ECO:0000256" key="7">
    <source>
        <dbReference type="PROSITE-ProRule" id="PRU00175"/>
    </source>
</evidence>
<keyword evidence="6 8" id="KW-0443">Lipid metabolism</keyword>
<dbReference type="HOGENOM" id="CLU_003059_2_1_1"/>
<dbReference type="Gene3D" id="3.40.1090.10">
    <property type="entry name" value="Cytosolic phospholipase A2 catalytic domain"/>
    <property type="match status" value="1"/>
</dbReference>
<feature type="short sequence motif" description="DGA/G" evidence="8">
    <location>
        <begin position="978"/>
        <end position="980"/>
    </location>
</feature>
<dbReference type="PROSITE" id="PS00518">
    <property type="entry name" value="ZF_RING_1"/>
    <property type="match status" value="1"/>
</dbReference>
<dbReference type="SUPFAM" id="SSF57850">
    <property type="entry name" value="RING/U-box"/>
    <property type="match status" value="1"/>
</dbReference>
<dbReference type="SUPFAM" id="SSF52151">
    <property type="entry name" value="FabD/lysophospholipase-like"/>
    <property type="match status" value="1"/>
</dbReference>
<evidence type="ECO:0000259" key="9">
    <source>
        <dbReference type="PROSITE" id="PS50089"/>
    </source>
</evidence>
<feature type="domain" description="PNPLA" evidence="10">
    <location>
        <begin position="751"/>
        <end position="991"/>
    </location>
</feature>
<evidence type="ECO:0000256" key="6">
    <source>
        <dbReference type="ARBA" id="ARBA00023098"/>
    </source>
</evidence>
<sequence>MSGLPEMMREAHQKQNALADGCIQVIIPPSIDDSAQKYHHRFDQKAEWFRVTMASQTAQGEEPILQVSDRFKKLCNPSAHYSLGQYPSLVSFIGDTGVGKSTLVRAMNTVGIVDQMQTLGIMDWSQVFGCQLHGPVTRSTSGKKSTRPTSVGVHLYRDQVLAHVKDDHGNQEDVPILYADCEGFSAGSMKTDAERSTSSNIQVASGTGAVSISSQVSQSRPQTEAIVLPEAQPIVGMEGPLLMDLVIKTPGFKELGKTSADVFYARFLYAFSDVVVFVINEEQKMKREMQRLLEWAVSAVKTSVRRSSPRTLLVVRNGPRDHHDSFYDDVDLKNEMFNDFGEIWDDSRILSEYKIKHDLQCSRTEDKIHDNDQYFGLFFRQTKICYIPSMQNRQPPDRVYQQYSHLRKLIVEGVQSAQKARSKSYFRHDVASAINLTNRAFRHFAEYDEPFDFHVAARKDNPTPISIPGHIANLLRHLGTTVEKFAKFEIIVAIGLVAYNYRSSALGREPEEIFDDGLRELCYKGLQIYQKQFLRCALWMDDGTRCVNYAYNHEHHESGKNLIWKGSIDRSSFEKEMSVVVADIKKAFIDFYSELWNVSAQHGAPTLERTSAYRLRILGRERTLPDAPIARVGTLRSEDFNKPDGVWSTVKSNMSCFACLQYAPDHVLPCGHGFCEDCIKDFGKVLPQSSYHYALDECILCATTAVQWHTQQKRETWQPERAAADGSLLEGLSPLPQIARLNPRCGGIRVLTLDGGGVRGIIELALIEKIEQRTGLNLPISEFFDLVVGTSTGGIISLAITSSTKDSSSVGLSAKFLKLAEVVFKKDRFGELWKVDPLNLVNKSKIANIMMALRLIKSRYKSGNLKASLLEFFDKDQPIFGGAVTTCKQRTTRVAVTSTSDGEPCLFTNYSRASYDREDLSDRDHLVDNKGFERQDNPENEARVWEAAMATSAAPGYFREWRIDDPENRRQGKVPFRDGALHSNLPVQCALEEQDRIWPAHKGYKKPLDILVSLGTGKQLKDTKIPGWMKFAGVEDVAAAYYKNVVNTDAVWEAFAKSQSKNFSPHRHFRLTINLEEPVGLDEWDKMRELIEKVSKEYAASEKSKRPTGLWNQVETVAYKLTAALLFFEPERCDSVPLRGRGREEISGNILCRLQTPSVALRNLIYRIDGFHHQTANRHETPIHLRRDWKDALLLAERTNQPFAIPCRLDNTEGDTVPQSLLVKLKPPAEAGRAVSCPISGFPVTYKELKAGMLQRGIQ</sequence>
<comment type="caution">
    <text evidence="11">The sequence shown here is derived from an EMBL/GenBank/DDBJ whole genome shotgun (WGS) entry which is preliminary data.</text>
</comment>
<dbReference type="eggNOG" id="KOG4231">
    <property type="taxonomic scope" value="Eukaryota"/>
</dbReference>
<feature type="short sequence motif" description="GXGXXG" evidence="8">
    <location>
        <begin position="755"/>
        <end position="760"/>
    </location>
</feature>
<dbReference type="GO" id="GO:0047499">
    <property type="term" value="F:calcium-independent phospholipase A2 activity"/>
    <property type="evidence" value="ECO:0007669"/>
    <property type="project" value="TreeGrafter"/>
</dbReference>
<dbReference type="Proteomes" id="UP000019471">
    <property type="component" value="Unassembled WGS sequence"/>
</dbReference>
<feature type="active site" description="Proton acceptor" evidence="8">
    <location>
        <position position="978"/>
    </location>
</feature>
<evidence type="ECO:0000313" key="11">
    <source>
        <dbReference type="EMBL" id="EXJ69845.1"/>
    </source>
</evidence>
<keyword evidence="4" id="KW-0862">Zinc</keyword>